<dbReference type="InterPro" id="IPR011600">
    <property type="entry name" value="Pept_C14_caspase"/>
</dbReference>
<keyword evidence="5" id="KW-1185">Reference proteome</keyword>
<dbReference type="PROSITE" id="PS50208">
    <property type="entry name" value="CASPASE_P20"/>
    <property type="match status" value="1"/>
</dbReference>
<dbReference type="GO" id="GO:0043525">
    <property type="term" value="P:positive regulation of neuron apoptotic process"/>
    <property type="evidence" value="ECO:0007669"/>
    <property type="project" value="TreeGrafter"/>
</dbReference>
<dbReference type="PANTHER" id="PTHR10454:SF244">
    <property type="entry name" value="CASPASE-6-LIKE"/>
    <property type="match status" value="1"/>
</dbReference>
<evidence type="ECO:0000259" key="3">
    <source>
        <dbReference type="PROSITE" id="PS50208"/>
    </source>
</evidence>
<proteinExistence type="inferred from homology"/>
<feature type="compositionally biased region" description="Basic and acidic residues" evidence="2">
    <location>
        <begin position="94"/>
        <end position="111"/>
    </location>
</feature>
<name>A0A8W8M9Y4_MAGGI</name>
<dbReference type="PRINTS" id="PR00376">
    <property type="entry name" value="IL1BCENZYME"/>
</dbReference>
<accession>A0A8W8M9Y4</accession>
<feature type="domain" description="Caspase family p20" evidence="3">
    <location>
        <begin position="19"/>
        <end position="157"/>
    </location>
</feature>
<dbReference type="AlphaFoldDB" id="A0A8W8M9Y4"/>
<dbReference type="Proteomes" id="UP000005408">
    <property type="component" value="Unassembled WGS sequence"/>
</dbReference>
<dbReference type="GO" id="GO:0006508">
    <property type="term" value="P:proteolysis"/>
    <property type="evidence" value="ECO:0007669"/>
    <property type="project" value="InterPro"/>
</dbReference>
<dbReference type="InterPro" id="IPR015917">
    <property type="entry name" value="Pept_C14A"/>
</dbReference>
<dbReference type="InterPro" id="IPR002398">
    <property type="entry name" value="Pept_C14"/>
</dbReference>
<protein>
    <recommendedName>
        <fullName evidence="3">Caspase family p20 domain-containing protein</fullName>
    </recommendedName>
</protein>
<dbReference type="Pfam" id="PF00656">
    <property type="entry name" value="Peptidase_C14"/>
    <property type="match status" value="1"/>
</dbReference>
<evidence type="ECO:0000256" key="2">
    <source>
        <dbReference type="SAM" id="MobiDB-lite"/>
    </source>
</evidence>
<dbReference type="OrthoDB" id="6046974at2759"/>
<dbReference type="GO" id="GO:0004197">
    <property type="term" value="F:cysteine-type endopeptidase activity"/>
    <property type="evidence" value="ECO:0007669"/>
    <property type="project" value="InterPro"/>
</dbReference>
<sequence>MGSEKGDRYFDPDETWKGLAVVITNFLSGSHIREGGEKDHENMIKSFEQLGFKVIGHKDVTTTMLTKLLEEYSKKKDLNCFAFAISSHGFEMEKKEDENAKKEKNEKEKQKTKTKHHAIQMFDGKFVFTHDILDCFSDTNCPGLRNKPKIFFIQACRIPDSKATADQWKAEIGLEKGCSPPKAAKYNPAEHNPVKPNPVKPAPQTTIEMEADSYLPDATKTKDPSVEDKDKIDPPKAHITNPPAPVEITLVPCYNDMLIMFPCPEGYYAFRNRHDGSYMLTLFSEVVDACCTKYESADLMDMLKDVTFKMSEKSFYGPKEYKTVPSVVHKLRKDVIFKAKFSSRLAF</sequence>
<organism evidence="4 5">
    <name type="scientific">Magallana gigas</name>
    <name type="common">Pacific oyster</name>
    <name type="synonym">Crassostrea gigas</name>
    <dbReference type="NCBI Taxonomy" id="29159"/>
    <lineage>
        <taxon>Eukaryota</taxon>
        <taxon>Metazoa</taxon>
        <taxon>Spiralia</taxon>
        <taxon>Lophotrochozoa</taxon>
        <taxon>Mollusca</taxon>
        <taxon>Bivalvia</taxon>
        <taxon>Autobranchia</taxon>
        <taxon>Pteriomorphia</taxon>
        <taxon>Ostreida</taxon>
        <taxon>Ostreoidea</taxon>
        <taxon>Ostreidae</taxon>
        <taxon>Magallana</taxon>
    </lineage>
</organism>
<dbReference type="InterPro" id="IPR029030">
    <property type="entry name" value="Caspase-like_dom_sf"/>
</dbReference>
<evidence type="ECO:0000313" key="5">
    <source>
        <dbReference type="Proteomes" id="UP000005408"/>
    </source>
</evidence>
<comment type="similarity">
    <text evidence="1">Belongs to the peptidase C14A family.</text>
</comment>
<feature type="compositionally biased region" description="Basic and acidic residues" evidence="2">
    <location>
        <begin position="219"/>
        <end position="236"/>
    </location>
</feature>
<dbReference type="SMART" id="SM00115">
    <property type="entry name" value="CASc"/>
    <property type="match status" value="1"/>
</dbReference>
<dbReference type="Gene3D" id="3.40.50.1460">
    <property type="match status" value="1"/>
</dbReference>
<dbReference type="EnsemblMetazoa" id="G31788.2">
    <property type="protein sequence ID" value="G31788.2:cds"/>
    <property type="gene ID" value="G31788"/>
</dbReference>
<dbReference type="GO" id="GO:0005829">
    <property type="term" value="C:cytosol"/>
    <property type="evidence" value="ECO:0007669"/>
    <property type="project" value="TreeGrafter"/>
</dbReference>
<dbReference type="PANTHER" id="PTHR10454">
    <property type="entry name" value="CASPASE"/>
    <property type="match status" value="1"/>
</dbReference>
<feature type="region of interest" description="Disordered" evidence="2">
    <location>
        <begin position="94"/>
        <end position="114"/>
    </location>
</feature>
<dbReference type="InterPro" id="IPR001309">
    <property type="entry name" value="Pept_C14_p20"/>
</dbReference>
<reference evidence="4" key="1">
    <citation type="submission" date="2022-08" db="UniProtKB">
        <authorList>
            <consortium name="EnsemblMetazoa"/>
        </authorList>
    </citation>
    <scope>IDENTIFICATION</scope>
    <source>
        <strain evidence="4">05x7-T-G4-1.051#20</strain>
    </source>
</reference>
<evidence type="ECO:0000313" key="4">
    <source>
        <dbReference type="EnsemblMetazoa" id="G31788.2:cds"/>
    </source>
</evidence>
<dbReference type="GO" id="GO:0006915">
    <property type="term" value="P:apoptotic process"/>
    <property type="evidence" value="ECO:0007669"/>
    <property type="project" value="TreeGrafter"/>
</dbReference>
<feature type="region of interest" description="Disordered" evidence="2">
    <location>
        <begin position="217"/>
        <end position="239"/>
    </location>
</feature>
<evidence type="ECO:0000256" key="1">
    <source>
        <dbReference type="ARBA" id="ARBA00010134"/>
    </source>
</evidence>
<dbReference type="SUPFAM" id="SSF52129">
    <property type="entry name" value="Caspase-like"/>
    <property type="match status" value="1"/>
</dbReference>